<dbReference type="RefSeq" id="WP_163682637.1">
    <property type="nucleotide sequence ID" value="NZ_AP022582.1"/>
</dbReference>
<evidence type="ECO:0000313" key="3">
    <source>
        <dbReference type="EMBL" id="BBY03238.1"/>
    </source>
</evidence>
<dbReference type="Proteomes" id="UP000466632">
    <property type="component" value="Chromosome"/>
</dbReference>
<gene>
    <name evidence="3" type="ORF">MSEO_37370</name>
</gene>
<protein>
    <submittedName>
        <fullName evidence="3">CsbD family protein</fullName>
    </submittedName>
</protein>
<dbReference type="AlphaFoldDB" id="A0A7I7P658"/>
<keyword evidence="4" id="KW-1185">Reference proteome</keyword>
<accession>A0A7I7P658</accession>
<dbReference type="InterPro" id="IPR036629">
    <property type="entry name" value="YjbJ_sf"/>
</dbReference>
<proteinExistence type="inferred from homology"/>
<evidence type="ECO:0000256" key="1">
    <source>
        <dbReference type="ARBA" id="ARBA00009129"/>
    </source>
</evidence>
<dbReference type="InterPro" id="IPR008462">
    <property type="entry name" value="CsbD"/>
</dbReference>
<name>A0A7I7P658_9MYCO</name>
<dbReference type="KEGG" id="mseo:MSEO_37370"/>
<dbReference type="SUPFAM" id="SSF69047">
    <property type="entry name" value="Hypothetical protein YjbJ"/>
    <property type="match status" value="1"/>
</dbReference>
<organism evidence="3 4">
    <name type="scientific">Mycobacterium seoulense</name>
    <dbReference type="NCBI Taxonomy" id="386911"/>
    <lineage>
        <taxon>Bacteria</taxon>
        <taxon>Bacillati</taxon>
        <taxon>Actinomycetota</taxon>
        <taxon>Actinomycetes</taxon>
        <taxon>Mycobacteriales</taxon>
        <taxon>Mycobacteriaceae</taxon>
        <taxon>Mycobacterium</taxon>
    </lineage>
</organism>
<sequence length="57" mass="6256">MSINKKIAHKLEGAKGATKKYFGRATGNTRLRTEGRVDQFKGNTKQAGAKLKDAVKH</sequence>
<dbReference type="Pfam" id="PF05532">
    <property type="entry name" value="CsbD"/>
    <property type="match status" value="1"/>
</dbReference>
<dbReference type="EMBL" id="AP022582">
    <property type="protein sequence ID" value="BBY03238.1"/>
    <property type="molecule type" value="Genomic_DNA"/>
</dbReference>
<comment type="similarity">
    <text evidence="1">Belongs to the UPF0337 (CsbD) family.</text>
</comment>
<feature type="domain" description="CsbD-like" evidence="2">
    <location>
        <begin position="6"/>
        <end position="57"/>
    </location>
</feature>
<evidence type="ECO:0000259" key="2">
    <source>
        <dbReference type="Pfam" id="PF05532"/>
    </source>
</evidence>
<reference evidence="3 4" key="1">
    <citation type="journal article" date="2019" name="Emerg. Microbes Infect.">
        <title>Comprehensive subspecies identification of 175 nontuberculous mycobacteria species based on 7547 genomic profiles.</title>
        <authorList>
            <person name="Matsumoto Y."/>
            <person name="Kinjo T."/>
            <person name="Motooka D."/>
            <person name="Nabeya D."/>
            <person name="Jung N."/>
            <person name="Uechi K."/>
            <person name="Horii T."/>
            <person name="Iida T."/>
            <person name="Fujita J."/>
            <person name="Nakamura S."/>
        </authorList>
    </citation>
    <scope>NUCLEOTIDE SEQUENCE [LARGE SCALE GENOMIC DNA]</scope>
    <source>
        <strain evidence="3 4">JCM 16018</strain>
    </source>
</reference>
<evidence type="ECO:0000313" key="4">
    <source>
        <dbReference type="Proteomes" id="UP000466632"/>
    </source>
</evidence>